<dbReference type="OrthoDB" id="8078993at2"/>
<dbReference type="InterPro" id="IPR024079">
    <property type="entry name" value="MetalloPept_cat_dom_sf"/>
</dbReference>
<reference evidence="2" key="1">
    <citation type="submission" date="2016-11" db="EMBL/GenBank/DDBJ databases">
        <authorList>
            <person name="Varghese N."/>
            <person name="Submissions S."/>
        </authorList>
    </citation>
    <scope>NUCLEOTIDE SEQUENCE [LARGE SCALE GENOMIC DNA]</scope>
    <source>
        <strain evidence="2">DSM 26899</strain>
    </source>
</reference>
<organism evidence="1 2">
    <name type="scientific">Chryseobacterium polytrichastri</name>
    <dbReference type="NCBI Taxonomy" id="1302687"/>
    <lineage>
        <taxon>Bacteria</taxon>
        <taxon>Pseudomonadati</taxon>
        <taxon>Bacteroidota</taxon>
        <taxon>Flavobacteriia</taxon>
        <taxon>Flavobacteriales</taxon>
        <taxon>Weeksellaceae</taxon>
        <taxon>Chryseobacterium group</taxon>
        <taxon>Chryseobacterium</taxon>
    </lineage>
</organism>
<sequence>MSLNLLINQIDSQFSNSKNNVYSDERREEHFINIYKIFSSIKHLSNTGVILSTDIPVYKQILQYIISDLQYLDNSTLNVIPFEIISCLELALKDWIDDDNLILSTSLSNNFNDLYFSRNKEFFDHLNIFLSSKSLEQIKYRQIRISLPKILSRDYLATVSLYHELGHFIDAEYNISKRILSKISKSTIIADEKSFLNHTAEYFADLFAAQYISDASNQYLYDRTSYDNDSYTHPSTSKRITLVDDFLNMRPSSIIDDFKEIVELVGKKIELRFEEKTISNSNFYKFIPEILENDKQLHYIYKIGWGVWKDNTSTSFIDLPEKQKYQMLNNLIEKSISSYFLLKSWNNKS</sequence>
<dbReference type="GO" id="GO:0008237">
    <property type="term" value="F:metallopeptidase activity"/>
    <property type="evidence" value="ECO:0007669"/>
    <property type="project" value="InterPro"/>
</dbReference>
<gene>
    <name evidence="1" type="ORF">SAMN05444267_102963</name>
</gene>
<proteinExistence type="predicted"/>
<dbReference type="AlphaFoldDB" id="A0A1M7EWZ7"/>
<dbReference type="RefSeq" id="WP_073295208.1">
    <property type="nucleotide sequence ID" value="NZ_FRAV01000029.1"/>
</dbReference>
<dbReference type="Gene3D" id="3.40.390.10">
    <property type="entry name" value="Collagenase (Catalytic Domain)"/>
    <property type="match status" value="1"/>
</dbReference>
<dbReference type="Proteomes" id="UP000184364">
    <property type="component" value="Unassembled WGS sequence"/>
</dbReference>
<dbReference type="EMBL" id="FRAV01000029">
    <property type="protein sequence ID" value="SHL96220.1"/>
    <property type="molecule type" value="Genomic_DNA"/>
</dbReference>
<evidence type="ECO:0000313" key="1">
    <source>
        <dbReference type="EMBL" id="SHL96220.1"/>
    </source>
</evidence>
<name>A0A1M7EWZ7_9FLAO</name>
<keyword evidence="2" id="KW-1185">Reference proteome</keyword>
<protein>
    <submittedName>
        <fullName evidence="1">Uncharacterized protein</fullName>
    </submittedName>
</protein>
<evidence type="ECO:0000313" key="2">
    <source>
        <dbReference type="Proteomes" id="UP000184364"/>
    </source>
</evidence>
<accession>A0A1M7EWZ7</accession>